<dbReference type="EMBL" id="JASCTH010000007">
    <property type="protein sequence ID" value="MDI6099453.1"/>
    <property type="molecule type" value="Genomic_DNA"/>
</dbReference>
<evidence type="ECO:0000313" key="1">
    <source>
        <dbReference type="EMBL" id="MDI6099453.1"/>
    </source>
</evidence>
<proteinExistence type="predicted"/>
<protein>
    <submittedName>
        <fullName evidence="1">Uncharacterized protein</fullName>
    </submittedName>
</protein>
<accession>A0ABT6WIC4</accession>
<reference evidence="1 2" key="1">
    <citation type="submission" date="2023-05" db="EMBL/GenBank/DDBJ databases">
        <title>Actinoplanes sp. NEAU-A12 genome sequencing.</title>
        <authorList>
            <person name="Wang Z.-S."/>
        </authorList>
    </citation>
    <scope>NUCLEOTIDE SEQUENCE [LARGE SCALE GENOMIC DNA]</scope>
    <source>
        <strain evidence="1 2">NEAU-A12</strain>
    </source>
</reference>
<dbReference type="RefSeq" id="WP_282759641.1">
    <property type="nucleotide sequence ID" value="NZ_JASCTH010000007.1"/>
</dbReference>
<keyword evidence="2" id="KW-1185">Reference proteome</keyword>
<dbReference type="Proteomes" id="UP001241758">
    <property type="component" value="Unassembled WGS sequence"/>
</dbReference>
<organism evidence="1 2">
    <name type="scientific">Actinoplanes sandaracinus</name>
    <dbReference type="NCBI Taxonomy" id="3045177"/>
    <lineage>
        <taxon>Bacteria</taxon>
        <taxon>Bacillati</taxon>
        <taxon>Actinomycetota</taxon>
        <taxon>Actinomycetes</taxon>
        <taxon>Micromonosporales</taxon>
        <taxon>Micromonosporaceae</taxon>
        <taxon>Actinoplanes</taxon>
    </lineage>
</organism>
<sequence>MNPLFTGLFDDAAIFPPGNLPMPAAVTAHRERRASPLAPLLGPFVCSLARWGELTAAAERSAADGGPALPVSLVLPDGGAELPAHPAVEIVAVESTRTGLVGTLPAYQEIPCAEITATRVAALRDAGLRLKIRTGGVRAEAFPSEEELAQAIWYAVRGGLAFKLTAGLHDPIRHRDPVTGFEHHGYLNVLLATTRALQGYAIERALADQDGARVAAAVAAIDEVVAKAVRHHFISFGTCSISEPVDGLLRYGLLSKDLR</sequence>
<name>A0ABT6WIC4_9ACTN</name>
<comment type="caution">
    <text evidence="1">The sequence shown here is derived from an EMBL/GenBank/DDBJ whole genome shotgun (WGS) entry which is preliminary data.</text>
</comment>
<gene>
    <name evidence="1" type="ORF">QLQ12_12695</name>
</gene>
<evidence type="ECO:0000313" key="2">
    <source>
        <dbReference type="Proteomes" id="UP001241758"/>
    </source>
</evidence>